<sequence>MNAPRLGTVSGARSFQAQYPGRCPDCRGQITLGDDVHYDVEGRIVHDACPLHLDDLNDAGTPCRNCFLIHAGECM</sequence>
<organism evidence="1 2">
    <name type="scientific">Tsukamurella tyrosinosolvens</name>
    <dbReference type="NCBI Taxonomy" id="57704"/>
    <lineage>
        <taxon>Bacteria</taxon>
        <taxon>Bacillati</taxon>
        <taxon>Actinomycetota</taxon>
        <taxon>Actinomycetes</taxon>
        <taxon>Mycobacteriales</taxon>
        <taxon>Tsukamurellaceae</taxon>
        <taxon>Tsukamurella</taxon>
    </lineage>
</organism>
<keyword evidence="2" id="KW-1185">Reference proteome</keyword>
<dbReference type="STRING" id="57704.SAMN04489793_3265"/>
<proteinExistence type="predicted"/>
<protein>
    <submittedName>
        <fullName evidence="1">Uncharacterized protein</fullName>
    </submittedName>
</protein>
<dbReference type="RefSeq" id="WP_068742750.1">
    <property type="nucleotide sequence ID" value="NZ_FNSA01000003.1"/>
</dbReference>
<name>A0A1H4VLH8_TSUTY</name>
<reference evidence="2" key="1">
    <citation type="submission" date="2016-10" db="EMBL/GenBank/DDBJ databases">
        <authorList>
            <person name="Varghese N."/>
            <person name="Submissions S."/>
        </authorList>
    </citation>
    <scope>NUCLEOTIDE SEQUENCE [LARGE SCALE GENOMIC DNA]</scope>
    <source>
        <strain evidence="2">DSM 44234</strain>
    </source>
</reference>
<evidence type="ECO:0000313" key="2">
    <source>
        <dbReference type="Proteomes" id="UP000182241"/>
    </source>
</evidence>
<dbReference type="AlphaFoldDB" id="A0A1H4VLH8"/>
<gene>
    <name evidence="1" type="ORF">SAMN04489793_3265</name>
</gene>
<dbReference type="EMBL" id="FNSA01000003">
    <property type="protein sequence ID" value="SEC81795.1"/>
    <property type="molecule type" value="Genomic_DNA"/>
</dbReference>
<dbReference type="Proteomes" id="UP000182241">
    <property type="component" value="Unassembled WGS sequence"/>
</dbReference>
<dbReference type="OrthoDB" id="4751477at2"/>
<accession>A0A1H4VLH8</accession>
<evidence type="ECO:0000313" key="1">
    <source>
        <dbReference type="EMBL" id="SEC81795.1"/>
    </source>
</evidence>